<organism evidence="1 2">
    <name type="scientific">Bacillus cytotoxicus</name>
    <dbReference type="NCBI Taxonomy" id="580165"/>
    <lineage>
        <taxon>Bacteria</taxon>
        <taxon>Bacillati</taxon>
        <taxon>Bacillota</taxon>
        <taxon>Bacilli</taxon>
        <taxon>Bacillales</taxon>
        <taxon>Bacillaceae</taxon>
        <taxon>Bacillus</taxon>
        <taxon>Bacillus cereus group</taxon>
    </lineage>
</organism>
<dbReference type="EMBL" id="JAMBOP010000005">
    <property type="protein sequence ID" value="MCM3735375.1"/>
    <property type="molecule type" value="Genomic_DNA"/>
</dbReference>
<comment type="caution">
    <text evidence="1">The sequence shown here is derived from an EMBL/GenBank/DDBJ whole genome shotgun (WGS) entry which is preliminary data.</text>
</comment>
<reference evidence="1" key="1">
    <citation type="submission" date="2022-05" db="EMBL/GenBank/DDBJ databases">
        <title>Comparative Genomics of Spacecraft Associated Microbes.</title>
        <authorList>
            <person name="Tran M.T."/>
            <person name="Wright A."/>
            <person name="Seuylemezian A."/>
            <person name="Eisen J."/>
            <person name="Coil D."/>
        </authorList>
    </citation>
    <scope>NUCLEOTIDE SEQUENCE</scope>
    <source>
        <strain evidence="1">FAIRING 10M-2.2</strain>
    </source>
</reference>
<protein>
    <submittedName>
        <fullName evidence="1">Glycosyltransferase family 4 protein</fullName>
    </submittedName>
</protein>
<evidence type="ECO:0000313" key="2">
    <source>
        <dbReference type="Proteomes" id="UP001202289"/>
    </source>
</evidence>
<proteinExistence type="predicted"/>
<name>A0ACC6A466_9BACI</name>
<accession>A0ACC6A466</accession>
<dbReference type="Proteomes" id="UP001202289">
    <property type="component" value="Unassembled WGS sequence"/>
</dbReference>
<gene>
    <name evidence="1" type="ORF">M3215_05965</name>
</gene>
<evidence type="ECO:0000313" key="1">
    <source>
        <dbReference type="EMBL" id="MCM3735375.1"/>
    </source>
</evidence>
<keyword evidence="2" id="KW-1185">Reference proteome</keyword>
<sequence>MKILWLTNIPLPEASLLLNEEVLPFGGWLVNASATLSITNGVSLSVAFPNQRLNDVKILKGKEIQYYAFPSVNGRNLNQIDNNQYLELIVEQCKPDIVHIFGTEFTHTLSMVNICRKKNIKTVVSIQGLVSIYAKHYMLSLPVNVQNRYTFRDLLKLNNIKRQQKVFIKRGKFEIEALRKVNHVIGRTTWDKACSTQINPNIIYHHCDETLREEFYNHQWDIKKVDRHSIFLSQGSYPIKGLHFMIEAMPVILEKFPNTKLYIGGTDITSSKTLKEKMKISSYGKYIKELIKKYNLQDKIVFTGLLSEKQMCERYLQSNVFVCPSTIENSPNSLGEAMILGVPCVASDVGGVSDMLKHKEEGFVYQTDAPYMLAHYVCEIFKNDESALEFSENARVHALKTHDSIKNTKRLIEIYEDILQKKV</sequence>